<dbReference type="AlphaFoldDB" id="A0A9X0D8J8"/>
<reference evidence="3" key="1">
    <citation type="submission" date="2023-01" db="EMBL/GenBank/DDBJ databases">
        <title>Genome assembly of the deep-sea coral Lophelia pertusa.</title>
        <authorList>
            <person name="Herrera S."/>
            <person name="Cordes E."/>
        </authorList>
    </citation>
    <scope>NUCLEOTIDE SEQUENCE</scope>
    <source>
        <strain evidence="3">USNM1676648</strain>
        <tissue evidence="3">Polyp</tissue>
    </source>
</reference>
<feature type="domain" description="BEN" evidence="2">
    <location>
        <begin position="529"/>
        <end position="607"/>
    </location>
</feature>
<feature type="region of interest" description="Disordered" evidence="1">
    <location>
        <begin position="273"/>
        <end position="329"/>
    </location>
</feature>
<dbReference type="InterPro" id="IPR018379">
    <property type="entry name" value="BEN_domain"/>
</dbReference>
<feature type="compositionally biased region" description="Basic and acidic residues" evidence="1">
    <location>
        <begin position="137"/>
        <end position="193"/>
    </location>
</feature>
<evidence type="ECO:0000259" key="2">
    <source>
        <dbReference type="SMART" id="SM01025"/>
    </source>
</evidence>
<keyword evidence="4" id="KW-1185">Reference proteome</keyword>
<dbReference type="Pfam" id="PF10523">
    <property type="entry name" value="BEN"/>
    <property type="match status" value="1"/>
</dbReference>
<gene>
    <name evidence="3" type="primary">BEND3_4</name>
    <name evidence="3" type="ORF">OS493_030262</name>
</gene>
<sequence length="608" mass="71827">MTTKKVMIRWDTKCAWNGQEQPVVRNTIDPPSPESLALRRKARRNWANPKSSHARARTRTRTPVLKRIYKKVTKKRKESQEELGKPPKAARPEPEPPVVKRKNVPTESDLYKNYADGRKKTEVIWQKIRASGQGDGGKGEDKARKECGEETDSQERQEREGRHLPERKSQEDIEKREMGEEFEEKKREEDIKRREIEMERREREWKERQREEGIKKREMKKELEEKKRLEDIRKREMEKELEEKKMEENIKKREMEKELVEKKREEDIKKREMEKELEEKKREENIKKRGMEKELEDKKREENIKRREKEMERREREWGERQRGEDIKKREMEKELEEKKREEVEMLAESTHEVSNGEVGWWEREKRQAEERERGIQKLRNILILDPDNADDDDYDWPNFDTVDDLLPSVTSTPNPTAWLPEARGPDVRNNYPSQGHVWETVKRMDESLTSFIMETRSTLENLEDRVIRLESRPVPSAPSSAAGVIRSTNSSFSSSSSVPTADLPTLNVLTPSSRDKVSTVLDKTRERHKAALKMLAVKFTKDELSTANCTGSQGKVKLDTTRLALIKQITFEKYPIDVTTGETKETVWKAICKRIDAKCRGVKFHQA</sequence>
<feature type="region of interest" description="Disordered" evidence="1">
    <location>
        <begin position="39"/>
        <end position="193"/>
    </location>
</feature>
<comment type="caution">
    <text evidence="3">The sequence shown here is derived from an EMBL/GenBank/DDBJ whole genome shotgun (WGS) entry which is preliminary data.</text>
</comment>
<dbReference type="OrthoDB" id="6006339at2759"/>
<proteinExistence type="predicted"/>
<name>A0A9X0D8J8_9CNID</name>
<dbReference type="GO" id="GO:0003677">
    <property type="term" value="F:DNA binding"/>
    <property type="evidence" value="ECO:0007669"/>
    <property type="project" value="InterPro"/>
</dbReference>
<evidence type="ECO:0000313" key="4">
    <source>
        <dbReference type="Proteomes" id="UP001163046"/>
    </source>
</evidence>
<organism evidence="3 4">
    <name type="scientific">Desmophyllum pertusum</name>
    <dbReference type="NCBI Taxonomy" id="174260"/>
    <lineage>
        <taxon>Eukaryota</taxon>
        <taxon>Metazoa</taxon>
        <taxon>Cnidaria</taxon>
        <taxon>Anthozoa</taxon>
        <taxon>Hexacorallia</taxon>
        <taxon>Scleractinia</taxon>
        <taxon>Caryophylliina</taxon>
        <taxon>Caryophylliidae</taxon>
        <taxon>Desmophyllum</taxon>
    </lineage>
</organism>
<accession>A0A9X0D8J8</accession>
<dbReference type="Proteomes" id="UP001163046">
    <property type="component" value="Unassembled WGS sequence"/>
</dbReference>
<feature type="compositionally biased region" description="Basic and acidic residues" evidence="1">
    <location>
        <begin position="78"/>
        <end position="94"/>
    </location>
</feature>
<evidence type="ECO:0000313" key="3">
    <source>
        <dbReference type="EMBL" id="KAJ7389578.1"/>
    </source>
</evidence>
<feature type="compositionally biased region" description="Basic residues" evidence="1">
    <location>
        <begin position="67"/>
        <end position="77"/>
    </location>
</feature>
<dbReference type="EMBL" id="MU825428">
    <property type="protein sequence ID" value="KAJ7389578.1"/>
    <property type="molecule type" value="Genomic_DNA"/>
</dbReference>
<feature type="region of interest" description="Disordered" evidence="1">
    <location>
        <begin position="338"/>
        <end position="357"/>
    </location>
</feature>
<protein>
    <submittedName>
        <fullName evidence="3">BEN domain-containing protein 3</fullName>
    </submittedName>
</protein>
<dbReference type="SMART" id="SM01025">
    <property type="entry name" value="BEN"/>
    <property type="match status" value="1"/>
</dbReference>
<feature type="region of interest" description="Disordered" evidence="1">
    <location>
        <begin position="474"/>
        <end position="498"/>
    </location>
</feature>
<evidence type="ECO:0000256" key="1">
    <source>
        <dbReference type="SAM" id="MobiDB-lite"/>
    </source>
</evidence>